<organism evidence="1 2">
    <name type="scientific">Methylocapsa polymorpha</name>
    <dbReference type="NCBI Taxonomy" id="3080828"/>
    <lineage>
        <taxon>Bacteria</taxon>
        <taxon>Pseudomonadati</taxon>
        <taxon>Pseudomonadota</taxon>
        <taxon>Alphaproteobacteria</taxon>
        <taxon>Hyphomicrobiales</taxon>
        <taxon>Beijerinckiaceae</taxon>
        <taxon>Methylocapsa</taxon>
    </lineage>
</organism>
<gene>
    <name evidence="1" type="ORF">RZS28_19880</name>
</gene>
<dbReference type="Proteomes" id="UP001626536">
    <property type="component" value="Plasmid pRX1"/>
</dbReference>
<evidence type="ECO:0000313" key="1">
    <source>
        <dbReference type="EMBL" id="WOJ91707.1"/>
    </source>
</evidence>
<reference evidence="1 2" key="1">
    <citation type="submission" date="2023-10" db="EMBL/GenBank/DDBJ databases">
        <title>Novel methanotroph of the genus Methylocapsa from a subarctic wetland.</title>
        <authorList>
            <person name="Belova S.E."/>
            <person name="Oshkin I.Y."/>
            <person name="Miroshnikov K."/>
            <person name="Dedysh S.N."/>
        </authorList>
    </citation>
    <scope>NUCLEOTIDE SEQUENCE [LARGE SCALE GENOMIC DNA]</scope>
    <source>
        <strain evidence="1 2">RX1</strain>
        <plasmid evidence="1 2">pRX1</plasmid>
    </source>
</reference>
<accession>A0ABZ0HWP8</accession>
<dbReference type="EMBL" id="CP136863">
    <property type="protein sequence ID" value="WOJ91707.1"/>
    <property type="molecule type" value="Genomic_DNA"/>
</dbReference>
<keyword evidence="1" id="KW-0614">Plasmid</keyword>
<protein>
    <submittedName>
        <fullName evidence="1">Uncharacterized protein</fullName>
    </submittedName>
</protein>
<proteinExistence type="predicted"/>
<keyword evidence="2" id="KW-1185">Reference proteome</keyword>
<evidence type="ECO:0000313" key="2">
    <source>
        <dbReference type="Proteomes" id="UP001626536"/>
    </source>
</evidence>
<name>A0ABZ0HWP8_9HYPH</name>
<sequence>MIKRFAERFDGVSAFSKLAPEIQIEIGGLALEIVLAWNGQDAYENPNWTRPVHAVEPILFDQLQDAAEGAL</sequence>
<geneLocation type="plasmid" evidence="1 2">
    <name>pRX1</name>
</geneLocation>
<dbReference type="RefSeq" id="WP_318655134.1">
    <property type="nucleotide sequence ID" value="NZ_CP136863.1"/>
</dbReference>